<dbReference type="EMBL" id="BMAT01004309">
    <property type="protein sequence ID" value="GFR71698.1"/>
    <property type="molecule type" value="Genomic_DNA"/>
</dbReference>
<accession>A0AAV4FEI3</accession>
<protein>
    <submittedName>
        <fullName evidence="1">Chorion peroxidase</fullName>
    </submittedName>
</protein>
<dbReference type="PROSITE" id="PS50292">
    <property type="entry name" value="PEROXIDASE_3"/>
    <property type="match status" value="1"/>
</dbReference>
<dbReference type="Pfam" id="PF03098">
    <property type="entry name" value="An_peroxidase"/>
    <property type="match status" value="1"/>
</dbReference>
<evidence type="ECO:0000313" key="2">
    <source>
        <dbReference type="Proteomes" id="UP000762676"/>
    </source>
</evidence>
<keyword evidence="2" id="KW-1185">Reference proteome</keyword>
<reference evidence="1 2" key="1">
    <citation type="journal article" date="2021" name="Elife">
        <title>Chloroplast acquisition without the gene transfer in kleptoplastic sea slugs, Plakobranchus ocellatus.</title>
        <authorList>
            <person name="Maeda T."/>
            <person name="Takahashi S."/>
            <person name="Yoshida T."/>
            <person name="Shimamura S."/>
            <person name="Takaki Y."/>
            <person name="Nagai Y."/>
            <person name="Toyoda A."/>
            <person name="Suzuki Y."/>
            <person name="Arimoto A."/>
            <person name="Ishii H."/>
            <person name="Satoh N."/>
            <person name="Nishiyama T."/>
            <person name="Hasebe M."/>
            <person name="Maruyama T."/>
            <person name="Minagawa J."/>
            <person name="Obokata J."/>
            <person name="Shigenobu S."/>
        </authorList>
    </citation>
    <scope>NUCLEOTIDE SEQUENCE [LARGE SCALE GENOMIC DNA]</scope>
</reference>
<dbReference type="GO" id="GO:0006979">
    <property type="term" value="P:response to oxidative stress"/>
    <property type="evidence" value="ECO:0007669"/>
    <property type="project" value="InterPro"/>
</dbReference>
<dbReference type="GO" id="GO:0020037">
    <property type="term" value="F:heme binding"/>
    <property type="evidence" value="ECO:0007669"/>
    <property type="project" value="InterPro"/>
</dbReference>
<dbReference type="InterPro" id="IPR019791">
    <property type="entry name" value="Haem_peroxidase_animal"/>
</dbReference>
<dbReference type="GO" id="GO:0004601">
    <property type="term" value="F:peroxidase activity"/>
    <property type="evidence" value="ECO:0007669"/>
    <property type="project" value="UniProtKB-KW"/>
</dbReference>
<dbReference type="InterPro" id="IPR010255">
    <property type="entry name" value="Haem_peroxidase_sf"/>
</dbReference>
<proteinExistence type="predicted"/>
<feature type="non-terminal residue" evidence="1">
    <location>
        <position position="155"/>
    </location>
</feature>
<gene>
    <name evidence="1" type="ORF">ElyMa_002100600</name>
</gene>
<dbReference type="Gene3D" id="1.10.640.10">
    <property type="entry name" value="Haem peroxidase domain superfamily, animal type"/>
    <property type="match status" value="1"/>
</dbReference>
<comment type="caution">
    <text evidence="1">The sequence shown here is derived from an EMBL/GenBank/DDBJ whole genome shotgun (WGS) entry which is preliminary data.</text>
</comment>
<sequence>MLALLATNIPTSRACDECDLQDALNVILEQSSEGSAEDVSHISALDDRSTLARAVDKALASLKGISSSVNFTELRYRRFDGLGNNLQNPFWGAALHTERRILTNAYDDASGIPRYRSVSGNVLPSAREVSMSCFKPDDEARHLSQVFSQMHMQFG</sequence>
<dbReference type="AlphaFoldDB" id="A0AAV4FEI3"/>
<keyword evidence="1" id="KW-0560">Oxidoreductase</keyword>
<dbReference type="InterPro" id="IPR037120">
    <property type="entry name" value="Haem_peroxidase_sf_animal"/>
</dbReference>
<dbReference type="PANTHER" id="PTHR11475">
    <property type="entry name" value="OXIDASE/PEROXIDASE"/>
    <property type="match status" value="1"/>
</dbReference>
<keyword evidence="1" id="KW-0575">Peroxidase</keyword>
<name>A0AAV4FEI3_9GAST</name>
<dbReference type="SUPFAM" id="SSF48113">
    <property type="entry name" value="Heme-dependent peroxidases"/>
    <property type="match status" value="1"/>
</dbReference>
<organism evidence="1 2">
    <name type="scientific">Elysia marginata</name>
    <dbReference type="NCBI Taxonomy" id="1093978"/>
    <lineage>
        <taxon>Eukaryota</taxon>
        <taxon>Metazoa</taxon>
        <taxon>Spiralia</taxon>
        <taxon>Lophotrochozoa</taxon>
        <taxon>Mollusca</taxon>
        <taxon>Gastropoda</taxon>
        <taxon>Heterobranchia</taxon>
        <taxon>Euthyneura</taxon>
        <taxon>Panpulmonata</taxon>
        <taxon>Sacoglossa</taxon>
        <taxon>Placobranchoidea</taxon>
        <taxon>Plakobranchidae</taxon>
        <taxon>Elysia</taxon>
    </lineage>
</organism>
<evidence type="ECO:0000313" key="1">
    <source>
        <dbReference type="EMBL" id="GFR71698.1"/>
    </source>
</evidence>
<dbReference type="PANTHER" id="PTHR11475:SF141">
    <property type="entry name" value="CARDINAL"/>
    <property type="match status" value="1"/>
</dbReference>
<dbReference type="Proteomes" id="UP000762676">
    <property type="component" value="Unassembled WGS sequence"/>
</dbReference>